<comment type="caution">
    <text evidence="1">The sequence shown here is derived from an EMBL/GenBank/DDBJ whole genome shotgun (WGS) entry which is preliminary data.</text>
</comment>
<evidence type="ECO:0000313" key="2">
    <source>
        <dbReference type="Proteomes" id="UP000220353"/>
    </source>
</evidence>
<dbReference type="EMBL" id="NWTC01000001">
    <property type="protein sequence ID" value="PDT50145.1"/>
    <property type="molecule type" value="Genomic_DNA"/>
</dbReference>
<reference evidence="1 2" key="1">
    <citation type="submission" date="2017-09" db="EMBL/GenBank/DDBJ databases">
        <title>Comparative genomics of rhizobia isolated from Phaseolus vulgaris in China.</title>
        <authorList>
            <person name="Tong W."/>
        </authorList>
    </citation>
    <scope>NUCLEOTIDE SEQUENCE [LARGE SCALE GENOMIC DNA]</scope>
    <source>
        <strain evidence="1 2">PCH1</strain>
    </source>
</reference>
<organism evidence="1 2">
    <name type="scientific">Rhizobium fredii</name>
    <name type="common">Sinorhizobium fredii</name>
    <dbReference type="NCBI Taxonomy" id="380"/>
    <lineage>
        <taxon>Bacteria</taxon>
        <taxon>Pseudomonadati</taxon>
        <taxon>Pseudomonadota</taxon>
        <taxon>Alphaproteobacteria</taxon>
        <taxon>Hyphomicrobiales</taxon>
        <taxon>Rhizobiaceae</taxon>
        <taxon>Sinorhizobium/Ensifer group</taxon>
        <taxon>Sinorhizobium</taxon>
    </lineage>
</organism>
<dbReference type="Proteomes" id="UP000220353">
    <property type="component" value="Unassembled WGS sequence"/>
</dbReference>
<evidence type="ECO:0000313" key="1">
    <source>
        <dbReference type="EMBL" id="PDT50145.1"/>
    </source>
</evidence>
<dbReference type="AlphaFoldDB" id="A0A2A6M673"/>
<accession>A0A2A6M673</accession>
<proteinExistence type="predicted"/>
<name>A0A2A6M673_RHIFR</name>
<dbReference type="RefSeq" id="WP_097586366.1">
    <property type="nucleotide sequence ID" value="NZ_NWTC01000001.1"/>
</dbReference>
<protein>
    <submittedName>
        <fullName evidence="1">Uncharacterized protein</fullName>
    </submittedName>
</protein>
<gene>
    <name evidence="1" type="ORF">CO661_00305</name>
</gene>
<sequence>MKNELITELRKVGEADNTDVLMKLKQVIATYTGPSMTAEGARNAFSKVLAKARNGDMQLVGRKTSDMAVVISLRDLAALIRSSSQSVGSALDEVGFRPLGRRLVVSTRKDHKP</sequence>